<accession>A0A1I5CXC6</accession>
<dbReference type="NCBIfam" id="NF033516">
    <property type="entry name" value="transpos_IS3"/>
    <property type="match status" value="1"/>
</dbReference>
<dbReference type="Pfam" id="PF00665">
    <property type="entry name" value="rve"/>
    <property type="match status" value="1"/>
</dbReference>
<dbReference type="Proteomes" id="UP000198806">
    <property type="component" value="Unassembled WGS sequence"/>
</dbReference>
<protein>
    <submittedName>
        <fullName evidence="2">Putative transposase</fullName>
    </submittedName>
</protein>
<dbReference type="InterPro" id="IPR001584">
    <property type="entry name" value="Integrase_cat-core"/>
</dbReference>
<dbReference type="AlphaFoldDB" id="A0A1I5CXC6"/>
<dbReference type="Gene3D" id="3.30.420.10">
    <property type="entry name" value="Ribonuclease H-like superfamily/Ribonuclease H"/>
    <property type="match status" value="1"/>
</dbReference>
<dbReference type="PANTHER" id="PTHR46889:SF7">
    <property type="entry name" value="TRANSPOSASE FOR INSERTION SEQUENCE ELEMENT IS904"/>
    <property type="match status" value="1"/>
</dbReference>
<proteinExistence type="predicted"/>
<dbReference type="PANTHER" id="PTHR46889">
    <property type="entry name" value="TRANSPOSASE INSF FOR INSERTION SEQUENCE IS3B-RELATED"/>
    <property type="match status" value="1"/>
</dbReference>
<dbReference type="GO" id="GO:0003676">
    <property type="term" value="F:nucleic acid binding"/>
    <property type="evidence" value="ECO:0007669"/>
    <property type="project" value="InterPro"/>
</dbReference>
<dbReference type="InterPro" id="IPR048020">
    <property type="entry name" value="Transpos_IS3"/>
</dbReference>
<sequence length="198" mass="23061">MRLMGLCPKGSRYRYKKYNQANTPEHPNLLNQVFKSNTKNQIWVGDITYVPTKKRTLYLAVFIDVFSRKVVGWAMDTKMKGQLVINAFNQAYGKEQPKPGLIVHTDQGTQYTSGNFQSLLKARKSIHSESRKGNPYDNALMESFYRTIKRELIQDAHYETPEQAQDDIFKYIELYYNTKRIHSALGYITPSQFEEQNS</sequence>
<dbReference type="InterPro" id="IPR012337">
    <property type="entry name" value="RNaseH-like_sf"/>
</dbReference>
<name>A0A1I5CXC6_9FIRM</name>
<dbReference type="InterPro" id="IPR036397">
    <property type="entry name" value="RNaseH_sf"/>
</dbReference>
<feature type="domain" description="Integrase catalytic" evidence="1">
    <location>
        <begin position="23"/>
        <end position="198"/>
    </location>
</feature>
<keyword evidence="3" id="KW-1185">Reference proteome</keyword>
<organism evidence="2 3">
    <name type="scientific">Anaerocolumna aminovalerica</name>
    <dbReference type="NCBI Taxonomy" id="1527"/>
    <lineage>
        <taxon>Bacteria</taxon>
        <taxon>Bacillati</taxon>
        <taxon>Bacillota</taxon>
        <taxon>Clostridia</taxon>
        <taxon>Lachnospirales</taxon>
        <taxon>Lachnospiraceae</taxon>
        <taxon>Anaerocolumna</taxon>
    </lineage>
</organism>
<dbReference type="SUPFAM" id="SSF53098">
    <property type="entry name" value="Ribonuclease H-like"/>
    <property type="match status" value="1"/>
</dbReference>
<gene>
    <name evidence="2" type="ORF">SAMN04489757_10489</name>
</gene>
<evidence type="ECO:0000259" key="1">
    <source>
        <dbReference type="PROSITE" id="PS50994"/>
    </source>
</evidence>
<dbReference type="GO" id="GO:0015074">
    <property type="term" value="P:DNA integration"/>
    <property type="evidence" value="ECO:0007669"/>
    <property type="project" value="InterPro"/>
</dbReference>
<dbReference type="PROSITE" id="PS50994">
    <property type="entry name" value="INTEGRASE"/>
    <property type="match status" value="1"/>
</dbReference>
<evidence type="ECO:0000313" key="3">
    <source>
        <dbReference type="Proteomes" id="UP000198806"/>
    </source>
</evidence>
<dbReference type="EMBL" id="FOWD01000004">
    <property type="protein sequence ID" value="SFN91612.1"/>
    <property type="molecule type" value="Genomic_DNA"/>
</dbReference>
<dbReference type="InterPro" id="IPR050900">
    <property type="entry name" value="Transposase_IS3/IS150/IS904"/>
</dbReference>
<reference evidence="2 3" key="1">
    <citation type="submission" date="2016-10" db="EMBL/GenBank/DDBJ databases">
        <authorList>
            <person name="de Groot N.N."/>
        </authorList>
    </citation>
    <scope>NUCLEOTIDE SEQUENCE [LARGE SCALE GENOMIC DNA]</scope>
    <source>
        <strain evidence="2 3">DSM 1283</strain>
    </source>
</reference>
<dbReference type="Pfam" id="PF13333">
    <property type="entry name" value="rve_2"/>
    <property type="match status" value="1"/>
</dbReference>
<evidence type="ECO:0000313" key="2">
    <source>
        <dbReference type="EMBL" id="SFN91612.1"/>
    </source>
</evidence>